<proteinExistence type="predicted"/>
<feature type="region of interest" description="Disordered" evidence="1">
    <location>
        <begin position="1"/>
        <end position="21"/>
    </location>
</feature>
<keyword evidence="3" id="KW-1185">Reference proteome</keyword>
<evidence type="ECO:0000313" key="3">
    <source>
        <dbReference type="Proteomes" id="UP000002931"/>
    </source>
</evidence>
<protein>
    <submittedName>
        <fullName evidence="2">Uncharacterized protein</fullName>
    </submittedName>
</protein>
<dbReference type="EMBL" id="AAMT01000008">
    <property type="protein sequence ID" value="EAQ12399.1"/>
    <property type="molecule type" value="Genomic_DNA"/>
</dbReference>
<accession>A3VGJ4</accession>
<gene>
    <name evidence="2" type="ORF">RB2654_13975</name>
</gene>
<sequence length="370" mass="40920">MRGSAPHPHGFSGTEKTCFPSVRRPAHSIKKPAALESAGLRVRTGQTRSAVFADIFGAVLDSAQREHVHLVDQAVRILGLVGRKVGQHLRRLERLQKLGEILRALLQHVQRRADTAGDGVLDEGLKLRRARDTGMDRHRDTIGLEPLGPVDHRLRGEDELGRQRHVDAGAVGIGLLPAHGLVHMGGGSLGVDVTVALGVTRDVQTLEPVEVARLDQLDRAVELADRRSGRAAQKQRLFDTGLRHVTVDPVLELGGVLHDPRGEVRHDLKPACGEALGGVHHLFDRRALDMGDVDTGVLRQDRREILDLRRRARHHFDGYALEKRRQLGARRTVLHHVHHSHRSSPQVCLRYVSRTASWMGHGCTSVFTSI</sequence>
<dbReference type="HOGENOM" id="CLU_747632_0_0_5"/>
<comment type="caution">
    <text evidence="2">The sequence shown here is derived from an EMBL/GenBank/DDBJ whole genome shotgun (WGS) entry which is preliminary data.</text>
</comment>
<evidence type="ECO:0000313" key="2">
    <source>
        <dbReference type="EMBL" id="EAQ12399.1"/>
    </source>
</evidence>
<evidence type="ECO:0000256" key="1">
    <source>
        <dbReference type="SAM" id="MobiDB-lite"/>
    </source>
</evidence>
<name>A3VGJ4_9RHOB</name>
<dbReference type="Proteomes" id="UP000002931">
    <property type="component" value="Unassembled WGS sequence"/>
</dbReference>
<dbReference type="AlphaFoldDB" id="A3VGJ4"/>
<reference evidence="2 3" key="1">
    <citation type="journal article" date="2010" name="J. Bacteriol.">
        <title>Genome sequences of Pelagibaca bermudensis HTCC2601T and Maritimibacter alkaliphilus HTCC2654T, the type strains of two marine Roseobacter genera.</title>
        <authorList>
            <person name="Thrash J.C."/>
            <person name="Cho J.C."/>
            <person name="Ferriera S."/>
            <person name="Johnson J."/>
            <person name="Vergin K.L."/>
            <person name="Giovannoni S.J."/>
        </authorList>
    </citation>
    <scope>NUCLEOTIDE SEQUENCE [LARGE SCALE GENOMIC DNA]</scope>
    <source>
        <strain evidence="2 3">HTCC2654</strain>
    </source>
</reference>
<organism evidence="2 3">
    <name type="scientific">Maritimibacter alkaliphilus HTCC2654</name>
    <dbReference type="NCBI Taxonomy" id="314271"/>
    <lineage>
        <taxon>Bacteria</taxon>
        <taxon>Pseudomonadati</taxon>
        <taxon>Pseudomonadota</taxon>
        <taxon>Alphaproteobacteria</taxon>
        <taxon>Rhodobacterales</taxon>
        <taxon>Roseobacteraceae</taxon>
        <taxon>Maritimibacter</taxon>
    </lineage>
</organism>